<keyword evidence="8" id="KW-0067">ATP-binding</keyword>
<evidence type="ECO:0000256" key="7">
    <source>
        <dbReference type="ARBA" id="ARBA00022741"/>
    </source>
</evidence>
<dbReference type="GO" id="GO:0002949">
    <property type="term" value="P:tRNA threonylcarbamoyladenosine modification"/>
    <property type="evidence" value="ECO:0007669"/>
    <property type="project" value="InterPro"/>
</dbReference>
<evidence type="ECO:0000313" key="12">
    <source>
        <dbReference type="Proteomes" id="UP000005336"/>
    </source>
</evidence>
<dbReference type="PATRIC" id="fig|1030841.3.peg.2230"/>
<evidence type="ECO:0000313" key="11">
    <source>
        <dbReference type="EMBL" id="EGZ44395.1"/>
    </source>
</evidence>
<dbReference type="PANTHER" id="PTHR33540:SF2">
    <property type="entry name" value="TRNA THREONYLCARBAMOYLADENOSINE BIOSYNTHESIS PROTEIN TSAE"/>
    <property type="match status" value="1"/>
</dbReference>
<dbReference type="GO" id="GO:0005737">
    <property type="term" value="C:cytoplasm"/>
    <property type="evidence" value="ECO:0007669"/>
    <property type="project" value="UniProtKB-SubCell"/>
</dbReference>
<dbReference type="GO" id="GO:0005524">
    <property type="term" value="F:ATP binding"/>
    <property type="evidence" value="ECO:0007669"/>
    <property type="project" value="UniProtKB-KW"/>
</dbReference>
<dbReference type="STRING" id="1030841.HMPREF9370_2243"/>
<dbReference type="NCBIfam" id="TIGR00150">
    <property type="entry name" value="T6A_YjeE"/>
    <property type="match status" value="1"/>
</dbReference>
<keyword evidence="9" id="KW-0460">Magnesium</keyword>
<evidence type="ECO:0000256" key="2">
    <source>
        <dbReference type="ARBA" id="ARBA00007599"/>
    </source>
</evidence>
<dbReference type="Proteomes" id="UP000005336">
    <property type="component" value="Unassembled WGS sequence"/>
</dbReference>
<comment type="subcellular location">
    <subcellularLocation>
        <location evidence="1">Cytoplasm</location>
    </subcellularLocation>
</comment>
<dbReference type="InterPro" id="IPR027417">
    <property type="entry name" value="P-loop_NTPase"/>
</dbReference>
<sequence>MYMAFSPAHTIFLPDEAATAALGAALAPALAAPLVIYLQGGLGAGKTTFTRGLLRGAGYTGTVKSPTYVLVESYPLDKFTLHHFDLYRFASPEEWEDAGLDELFGTDSVCLIEWPQQGGALVPAADITVNIEHQETGRLCTLTAHTTAGRQSLETWKKN</sequence>
<comment type="caution">
    <text evidence="11">The sequence shown here is derived from an EMBL/GenBank/DDBJ whole genome shotgun (WGS) entry which is preliminary data.</text>
</comment>
<keyword evidence="7" id="KW-0547">Nucleotide-binding</keyword>
<proteinExistence type="inferred from homology"/>
<name>G4CT33_9NEIS</name>
<gene>
    <name evidence="11" type="primary">yjeE</name>
    <name evidence="11" type="ORF">HMPREF9370_2243</name>
</gene>
<dbReference type="EMBL" id="AGAZ01000074">
    <property type="protein sequence ID" value="EGZ44395.1"/>
    <property type="molecule type" value="Genomic_DNA"/>
</dbReference>
<protein>
    <recommendedName>
        <fullName evidence="3">tRNA threonylcarbamoyladenosine biosynthesis protein TsaE</fullName>
    </recommendedName>
    <alternativeName>
        <fullName evidence="10">t(6)A37 threonylcarbamoyladenosine biosynthesis protein TsaE</fullName>
    </alternativeName>
</protein>
<dbReference type="GO" id="GO:0046872">
    <property type="term" value="F:metal ion binding"/>
    <property type="evidence" value="ECO:0007669"/>
    <property type="project" value="UniProtKB-KW"/>
</dbReference>
<accession>G4CT33</accession>
<dbReference type="InterPro" id="IPR003442">
    <property type="entry name" value="T6A_TsaE"/>
</dbReference>
<evidence type="ECO:0000256" key="1">
    <source>
        <dbReference type="ARBA" id="ARBA00004496"/>
    </source>
</evidence>
<keyword evidence="5" id="KW-0819">tRNA processing</keyword>
<evidence type="ECO:0000256" key="4">
    <source>
        <dbReference type="ARBA" id="ARBA00022490"/>
    </source>
</evidence>
<comment type="similarity">
    <text evidence="2">Belongs to the TsaE family.</text>
</comment>
<evidence type="ECO:0000256" key="8">
    <source>
        <dbReference type="ARBA" id="ARBA00022840"/>
    </source>
</evidence>
<evidence type="ECO:0000256" key="9">
    <source>
        <dbReference type="ARBA" id="ARBA00022842"/>
    </source>
</evidence>
<keyword evidence="12" id="KW-1185">Reference proteome</keyword>
<dbReference type="Pfam" id="PF02367">
    <property type="entry name" value="TsaE"/>
    <property type="match status" value="1"/>
</dbReference>
<reference evidence="11 12" key="1">
    <citation type="submission" date="2011-06" db="EMBL/GenBank/DDBJ databases">
        <authorList>
            <person name="Muzny D."/>
            <person name="Qin X."/>
            <person name="Deng J."/>
            <person name="Jiang H."/>
            <person name="Liu Y."/>
            <person name="Qu J."/>
            <person name="Song X.-Z."/>
            <person name="Zhang L."/>
            <person name="Thornton R."/>
            <person name="Coyle M."/>
            <person name="Francisco L."/>
            <person name="Jackson L."/>
            <person name="Javaid M."/>
            <person name="Korchina V."/>
            <person name="Kovar C."/>
            <person name="Mata R."/>
            <person name="Mathew T."/>
            <person name="Ngo R."/>
            <person name="Nguyen L."/>
            <person name="Nguyen N."/>
            <person name="Okwuonu G."/>
            <person name="Ongeri F."/>
            <person name="Pham C."/>
            <person name="Simmons D."/>
            <person name="Wilczek-Boney K."/>
            <person name="Hale W."/>
            <person name="Jakkamsetti A."/>
            <person name="Pham P."/>
            <person name="Ruth R."/>
            <person name="San Lucas F."/>
            <person name="Warren J."/>
            <person name="Zhang J."/>
            <person name="Zhao Z."/>
            <person name="Zhou C."/>
            <person name="Zhu D."/>
            <person name="Lee S."/>
            <person name="Bess C."/>
            <person name="Blankenburg K."/>
            <person name="Forbes L."/>
            <person name="Fu Q."/>
            <person name="Gubbala S."/>
            <person name="Hirani K."/>
            <person name="Jayaseelan J.C."/>
            <person name="Lara F."/>
            <person name="Munidasa M."/>
            <person name="Palculict T."/>
            <person name="Patil S."/>
            <person name="Pu L.-L."/>
            <person name="Saada N."/>
            <person name="Tang L."/>
            <person name="Weissenberger G."/>
            <person name="Zhu Y."/>
            <person name="Hemphill L."/>
            <person name="Shang Y."/>
            <person name="Youmans B."/>
            <person name="Ayvaz T."/>
            <person name="Ross M."/>
            <person name="Santibanez J."/>
            <person name="Aqrawi P."/>
            <person name="Gross S."/>
            <person name="Joshi V."/>
            <person name="Fowler G."/>
            <person name="Nazareth L."/>
            <person name="Reid J."/>
            <person name="Worley K."/>
            <person name="Petrosino J."/>
            <person name="Highlander S."/>
            <person name="Gibbs R."/>
        </authorList>
    </citation>
    <scope>NUCLEOTIDE SEQUENCE [LARGE SCALE GENOMIC DNA]</scope>
    <source>
        <strain evidence="11 12">9715</strain>
    </source>
</reference>
<dbReference type="Gene3D" id="3.40.50.300">
    <property type="entry name" value="P-loop containing nucleotide triphosphate hydrolases"/>
    <property type="match status" value="1"/>
</dbReference>
<dbReference type="PANTHER" id="PTHR33540">
    <property type="entry name" value="TRNA THREONYLCARBAMOYLADENOSINE BIOSYNTHESIS PROTEIN TSAE"/>
    <property type="match status" value="1"/>
</dbReference>
<keyword evidence="4" id="KW-0963">Cytoplasm</keyword>
<dbReference type="SUPFAM" id="SSF52540">
    <property type="entry name" value="P-loop containing nucleoside triphosphate hydrolases"/>
    <property type="match status" value="1"/>
</dbReference>
<evidence type="ECO:0000256" key="3">
    <source>
        <dbReference type="ARBA" id="ARBA00019010"/>
    </source>
</evidence>
<evidence type="ECO:0000256" key="5">
    <source>
        <dbReference type="ARBA" id="ARBA00022694"/>
    </source>
</evidence>
<keyword evidence="6" id="KW-0479">Metal-binding</keyword>
<evidence type="ECO:0000256" key="10">
    <source>
        <dbReference type="ARBA" id="ARBA00032441"/>
    </source>
</evidence>
<dbReference type="HOGENOM" id="CLU_087829_2_2_4"/>
<organism evidence="11 12">
    <name type="scientific">Neisseria wadsworthii 9715</name>
    <dbReference type="NCBI Taxonomy" id="1030841"/>
    <lineage>
        <taxon>Bacteria</taxon>
        <taxon>Pseudomonadati</taxon>
        <taxon>Pseudomonadota</taxon>
        <taxon>Betaproteobacteria</taxon>
        <taxon>Neisseriales</taxon>
        <taxon>Neisseriaceae</taxon>
        <taxon>Neisseria</taxon>
    </lineage>
</organism>
<evidence type="ECO:0000256" key="6">
    <source>
        <dbReference type="ARBA" id="ARBA00022723"/>
    </source>
</evidence>
<dbReference type="AlphaFoldDB" id="G4CT33"/>